<evidence type="ECO:0000313" key="2">
    <source>
        <dbReference type="EMBL" id="TFY79132.1"/>
    </source>
</evidence>
<sequence>MTQRRGQVFDVPTKQFNGLPEEIKFLIFMAMDVRTLVLSRLVCRSWKISIDSPSLEYKIELAVSGVTEGPPRTHEIGKRTDLLKGHRAAWRNLVWHELTKIPAAPHMPYTLPKVLLRDNVLAQKGQDDFHILVASIVEEENVACISVYDLPSHTPAHPHADEETNRCAFLLPEVDSCPVFVRCCPSSARQSVLSYSHPEDLPDSIVTITAFCNPSDLEFDSALKITAPASRLRRLIADAVPGQRFAWHEWHHTVTHAQVDTGTVIGNGEPRYIAAGRFDYISGMRSVKLTEDFSRLCVYDFSPLRVSRYIHTMDREASEVPEDNPSRDIMFVDWNARALHVQLPVFLTLPTAGDTDEEDWPLPVVQTSIELPEKLHKLDLVWSNVLITDDAIVILDPAPLGFVYIMRF</sequence>
<gene>
    <name evidence="2" type="ORF">EWM64_g4877</name>
</gene>
<dbReference type="OrthoDB" id="1930760at2759"/>
<evidence type="ECO:0000313" key="3">
    <source>
        <dbReference type="Proteomes" id="UP000298061"/>
    </source>
</evidence>
<dbReference type="Proteomes" id="UP000298061">
    <property type="component" value="Unassembled WGS sequence"/>
</dbReference>
<evidence type="ECO:0000259" key="1">
    <source>
        <dbReference type="SMART" id="SM00256"/>
    </source>
</evidence>
<proteinExistence type="predicted"/>
<name>A0A4Y9ZWD6_9AGAM</name>
<dbReference type="EMBL" id="SFCI01000554">
    <property type="protein sequence ID" value="TFY79132.1"/>
    <property type="molecule type" value="Genomic_DNA"/>
</dbReference>
<dbReference type="SMART" id="SM00256">
    <property type="entry name" value="FBOX"/>
    <property type="match status" value="1"/>
</dbReference>
<dbReference type="Pfam" id="PF12937">
    <property type="entry name" value="F-box-like"/>
    <property type="match status" value="1"/>
</dbReference>
<dbReference type="InterPro" id="IPR036047">
    <property type="entry name" value="F-box-like_dom_sf"/>
</dbReference>
<dbReference type="AlphaFoldDB" id="A0A4Y9ZWD6"/>
<dbReference type="SUPFAM" id="SSF81383">
    <property type="entry name" value="F-box domain"/>
    <property type="match status" value="1"/>
</dbReference>
<dbReference type="Gene3D" id="1.20.1280.50">
    <property type="match status" value="1"/>
</dbReference>
<comment type="caution">
    <text evidence="2">The sequence shown here is derived from an EMBL/GenBank/DDBJ whole genome shotgun (WGS) entry which is preliminary data.</text>
</comment>
<dbReference type="InterPro" id="IPR001810">
    <property type="entry name" value="F-box_dom"/>
</dbReference>
<organism evidence="2 3">
    <name type="scientific">Hericium alpestre</name>
    <dbReference type="NCBI Taxonomy" id="135208"/>
    <lineage>
        <taxon>Eukaryota</taxon>
        <taxon>Fungi</taxon>
        <taxon>Dikarya</taxon>
        <taxon>Basidiomycota</taxon>
        <taxon>Agaricomycotina</taxon>
        <taxon>Agaricomycetes</taxon>
        <taxon>Russulales</taxon>
        <taxon>Hericiaceae</taxon>
        <taxon>Hericium</taxon>
    </lineage>
</organism>
<accession>A0A4Y9ZWD6</accession>
<reference evidence="2 3" key="1">
    <citation type="submission" date="2019-02" db="EMBL/GenBank/DDBJ databases">
        <title>Genome sequencing of the rare red list fungi Hericium alpestre (H. flagellum).</title>
        <authorList>
            <person name="Buettner E."/>
            <person name="Kellner H."/>
        </authorList>
    </citation>
    <scope>NUCLEOTIDE SEQUENCE [LARGE SCALE GENOMIC DNA]</scope>
    <source>
        <strain evidence="2 3">DSM 108284</strain>
    </source>
</reference>
<protein>
    <recommendedName>
        <fullName evidence="1">F-box domain-containing protein</fullName>
    </recommendedName>
</protein>
<feature type="domain" description="F-box" evidence="1">
    <location>
        <begin position="19"/>
        <end position="59"/>
    </location>
</feature>
<keyword evidence="3" id="KW-1185">Reference proteome</keyword>